<dbReference type="InterPro" id="IPR050600">
    <property type="entry name" value="SETD3_SETD6_MTase"/>
</dbReference>
<gene>
    <name evidence="2" type="ORF">JKP88DRAFT_350092</name>
</gene>
<feature type="domain" description="SET" evidence="1">
    <location>
        <begin position="58"/>
        <end position="240"/>
    </location>
</feature>
<sequence>MAAKKPAKKQAATKISLRGFGGTAAKPSKEAAAAGSAGDGTLIRDASTLALYQWLDSAGVDMRKIAIADFGGLRGVMALEDIKKGQCIIEVPAKSAIDLGDEGTPGSPDLTTTDFFTEAELAMLQWPPVVDETRRRIALCEKLYEDVIKMQVQMGSAFNGKQVTVEDLKWAVFIVVSRVLTVVRGDDVRFAKLLIPGIDMFNHDASSPHVLTGRMAAGASLKVLAGADVKAGTQVNIAYSGGVPRSDRFIQDYGFLDAAGCSEADAILLAGSLGKRYEAQLRETTAAEDQALLEGGTLSPKEALAVQFRLALKTGTIRK</sequence>
<dbReference type="GO" id="GO:0016279">
    <property type="term" value="F:protein-lysine N-methyltransferase activity"/>
    <property type="evidence" value="ECO:0007669"/>
    <property type="project" value="TreeGrafter"/>
</dbReference>
<proteinExistence type="predicted"/>
<evidence type="ECO:0000313" key="3">
    <source>
        <dbReference type="Proteomes" id="UP000664859"/>
    </source>
</evidence>
<dbReference type="SUPFAM" id="SSF82199">
    <property type="entry name" value="SET domain"/>
    <property type="match status" value="1"/>
</dbReference>
<dbReference type="EMBL" id="JAFCMP010000501">
    <property type="protein sequence ID" value="KAG5179118.1"/>
    <property type="molecule type" value="Genomic_DNA"/>
</dbReference>
<dbReference type="CDD" id="cd10527">
    <property type="entry name" value="SET_LSMT"/>
    <property type="match status" value="1"/>
</dbReference>
<dbReference type="AlphaFoldDB" id="A0A835YYW2"/>
<dbReference type="PROSITE" id="PS50280">
    <property type="entry name" value="SET"/>
    <property type="match status" value="1"/>
</dbReference>
<dbReference type="PANTHER" id="PTHR13271">
    <property type="entry name" value="UNCHARACTERIZED PUTATIVE METHYLTRANSFERASE"/>
    <property type="match status" value="1"/>
</dbReference>
<dbReference type="InterPro" id="IPR001214">
    <property type="entry name" value="SET_dom"/>
</dbReference>
<protein>
    <recommendedName>
        <fullName evidence="1">SET domain-containing protein</fullName>
    </recommendedName>
</protein>
<dbReference type="OrthoDB" id="40053at2759"/>
<dbReference type="PANTHER" id="PTHR13271:SF151">
    <property type="entry name" value="SET DOMAIN-CONTAINING PROTEIN 4"/>
    <property type="match status" value="1"/>
</dbReference>
<reference evidence="2" key="1">
    <citation type="submission" date="2021-02" db="EMBL/GenBank/DDBJ databases">
        <title>First Annotated Genome of the Yellow-green Alga Tribonema minus.</title>
        <authorList>
            <person name="Mahan K.M."/>
        </authorList>
    </citation>
    <scope>NUCLEOTIDE SEQUENCE</scope>
    <source>
        <strain evidence="2">UTEX B ZZ1240</strain>
    </source>
</reference>
<organism evidence="2 3">
    <name type="scientific">Tribonema minus</name>
    <dbReference type="NCBI Taxonomy" id="303371"/>
    <lineage>
        <taxon>Eukaryota</taxon>
        <taxon>Sar</taxon>
        <taxon>Stramenopiles</taxon>
        <taxon>Ochrophyta</taxon>
        <taxon>PX clade</taxon>
        <taxon>Xanthophyceae</taxon>
        <taxon>Tribonematales</taxon>
        <taxon>Tribonemataceae</taxon>
        <taxon>Tribonema</taxon>
    </lineage>
</organism>
<dbReference type="Gene3D" id="3.90.1410.10">
    <property type="entry name" value="set domain protein methyltransferase, domain 1"/>
    <property type="match status" value="2"/>
</dbReference>
<evidence type="ECO:0000313" key="2">
    <source>
        <dbReference type="EMBL" id="KAG5179118.1"/>
    </source>
</evidence>
<comment type="caution">
    <text evidence="2">The sequence shown here is derived from an EMBL/GenBank/DDBJ whole genome shotgun (WGS) entry which is preliminary data.</text>
</comment>
<accession>A0A835YYW2</accession>
<keyword evidence="3" id="KW-1185">Reference proteome</keyword>
<dbReference type="InterPro" id="IPR046341">
    <property type="entry name" value="SET_dom_sf"/>
</dbReference>
<dbReference type="Proteomes" id="UP000664859">
    <property type="component" value="Unassembled WGS sequence"/>
</dbReference>
<name>A0A835YYW2_9STRA</name>
<evidence type="ECO:0000259" key="1">
    <source>
        <dbReference type="PROSITE" id="PS50280"/>
    </source>
</evidence>